<evidence type="ECO:0000256" key="4">
    <source>
        <dbReference type="ARBA" id="ARBA00022448"/>
    </source>
</evidence>
<evidence type="ECO:0000256" key="3">
    <source>
        <dbReference type="ARBA" id="ARBA00011245"/>
    </source>
</evidence>
<comment type="caution">
    <text evidence="16">Lacks conserved residue(s) required for the propagation of feature annotation.</text>
</comment>
<comment type="function">
    <text evidence="16">Catalyzes the exchange of ADP and ATP across the membrane.</text>
</comment>
<name>K1QYI4_MAGGI</name>
<dbReference type="InterPro" id="IPR018108">
    <property type="entry name" value="MCP_transmembrane"/>
</dbReference>
<feature type="repeat" description="Solcar" evidence="14">
    <location>
        <begin position="130"/>
        <end position="223"/>
    </location>
</feature>
<feature type="transmembrane region" description="Helical" evidence="16">
    <location>
        <begin position="337"/>
        <end position="359"/>
    </location>
</feature>
<evidence type="ECO:0000256" key="5">
    <source>
        <dbReference type="ARBA" id="ARBA00022449"/>
    </source>
</evidence>
<dbReference type="FunCoup" id="K1QYI4">
    <property type="interactions" value="1031"/>
</dbReference>
<keyword evidence="11 14" id="KW-0472">Membrane</keyword>
<evidence type="ECO:0000256" key="7">
    <source>
        <dbReference type="ARBA" id="ARBA00022737"/>
    </source>
</evidence>
<comment type="similarity">
    <text evidence="2 15">Belongs to the mitochondrial carrier (TC 2.A.29) family.</text>
</comment>
<dbReference type="GO" id="GO:0140021">
    <property type="term" value="P:mitochondrial ADP transmembrane transport"/>
    <property type="evidence" value="ECO:0007669"/>
    <property type="project" value="InterPro"/>
</dbReference>
<keyword evidence="7" id="KW-0677">Repeat</keyword>
<dbReference type="InterPro" id="IPR006629">
    <property type="entry name" value="LITAF"/>
</dbReference>
<dbReference type="PANTHER" id="PTHR45635:SF14">
    <property type="entry name" value="ADP_ATP TRANSLOCASE"/>
    <property type="match status" value="1"/>
</dbReference>
<dbReference type="Pfam" id="PF00153">
    <property type="entry name" value="Mito_carr"/>
    <property type="match status" value="3"/>
</dbReference>
<dbReference type="AlphaFoldDB" id="K1QYI4"/>
<comment type="function">
    <text evidence="13">ADP:ATP antiporter that mediates import of ADP into the mitochondrial matrix for ATP synthesis, and export of ATP out to fuel the cell. Cycles between the cytoplasmic-open state (c-state) and the matrix-open state (m-state): operates by the alternating access mechanism with a single substrate-binding site intermittently exposed to either the cytosolic (c-state) or matrix (m-state) side of the inner mitochondrial membrane.</text>
</comment>
<evidence type="ECO:0000256" key="15">
    <source>
        <dbReference type="RuleBase" id="RU000488"/>
    </source>
</evidence>
<keyword evidence="8" id="KW-0999">Mitochondrion inner membrane</keyword>
<dbReference type="GO" id="GO:0005471">
    <property type="term" value="F:ATP:ADP antiporter activity"/>
    <property type="evidence" value="ECO:0007669"/>
    <property type="project" value="UniProtKB-UniRule"/>
</dbReference>
<dbReference type="SUPFAM" id="SSF103506">
    <property type="entry name" value="Mitochondrial carrier"/>
    <property type="match status" value="1"/>
</dbReference>
<dbReference type="PRINTS" id="PR00926">
    <property type="entry name" value="MITOCARRIER"/>
</dbReference>
<evidence type="ECO:0000256" key="1">
    <source>
        <dbReference type="ARBA" id="ARBA00004448"/>
    </source>
</evidence>
<dbReference type="GO" id="GO:1901029">
    <property type="term" value="P:negative regulation of mitochondrial outer membrane permeabilization involved in apoptotic signaling pathway"/>
    <property type="evidence" value="ECO:0007669"/>
    <property type="project" value="TreeGrafter"/>
</dbReference>
<evidence type="ECO:0000256" key="16">
    <source>
        <dbReference type="RuleBase" id="RU368008"/>
    </source>
</evidence>
<evidence type="ECO:0000256" key="9">
    <source>
        <dbReference type="ARBA" id="ARBA00022989"/>
    </source>
</evidence>
<dbReference type="EMBL" id="JH817566">
    <property type="protein sequence ID" value="EKC36234.1"/>
    <property type="molecule type" value="Genomic_DNA"/>
</dbReference>
<reference evidence="17" key="1">
    <citation type="journal article" date="2012" name="Nature">
        <title>The oyster genome reveals stress adaptation and complexity of shell formation.</title>
        <authorList>
            <person name="Zhang G."/>
            <person name="Fang X."/>
            <person name="Guo X."/>
            <person name="Li L."/>
            <person name="Luo R."/>
            <person name="Xu F."/>
            <person name="Yang P."/>
            <person name="Zhang L."/>
            <person name="Wang X."/>
            <person name="Qi H."/>
            <person name="Xiong Z."/>
            <person name="Que H."/>
            <person name="Xie Y."/>
            <person name="Holland P.W."/>
            <person name="Paps J."/>
            <person name="Zhu Y."/>
            <person name="Wu F."/>
            <person name="Chen Y."/>
            <person name="Wang J."/>
            <person name="Peng C."/>
            <person name="Meng J."/>
            <person name="Yang L."/>
            <person name="Liu J."/>
            <person name="Wen B."/>
            <person name="Zhang N."/>
            <person name="Huang Z."/>
            <person name="Zhu Q."/>
            <person name="Feng Y."/>
            <person name="Mount A."/>
            <person name="Hedgecock D."/>
            <person name="Xu Z."/>
            <person name="Liu Y."/>
            <person name="Domazet-Loso T."/>
            <person name="Du Y."/>
            <person name="Sun X."/>
            <person name="Zhang S."/>
            <person name="Liu B."/>
            <person name="Cheng P."/>
            <person name="Jiang X."/>
            <person name="Li J."/>
            <person name="Fan D."/>
            <person name="Wang W."/>
            <person name="Fu W."/>
            <person name="Wang T."/>
            <person name="Wang B."/>
            <person name="Zhang J."/>
            <person name="Peng Z."/>
            <person name="Li Y."/>
            <person name="Li N."/>
            <person name="Wang J."/>
            <person name="Chen M."/>
            <person name="He Y."/>
            <person name="Tan F."/>
            <person name="Song X."/>
            <person name="Zheng Q."/>
            <person name="Huang R."/>
            <person name="Yang H."/>
            <person name="Du X."/>
            <person name="Chen L."/>
            <person name="Yang M."/>
            <person name="Gaffney P.M."/>
            <person name="Wang S."/>
            <person name="Luo L."/>
            <person name="She Z."/>
            <person name="Ming Y."/>
            <person name="Huang W."/>
            <person name="Zhang S."/>
            <person name="Huang B."/>
            <person name="Zhang Y."/>
            <person name="Qu T."/>
            <person name="Ni P."/>
            <person name="Miao G."/>
            <person name="Wang J."/>
            <person name="Wang Q."/>
            <person name="Steinberg C.E."/>
            <person name="Wang H."/>
            <person name="Li N."/>
            <person name="Qian L."/>
            <person name="Zhang G."/>
            <person name="Li Y."/>
            <person name="Yang H."/>
            <person name="Liu X."/>
            <person name="Wang J."/>
            <person name="Yin Y."/>
            <person name="Wang J."/>
        </authorList>
    </citation>
    <scope>NUCLEOTIDE SEQUENCE [LARGE SCALE GENOMIC DNA]</scope>
    <source>
        <strain evidence="17">05x7-T-G4-1.051#20</strain>
    </source>
</reference>
<dbReference type="HOGENOM" id="CLU_015166_12_0_1"/>
<dbReference type="PANTHER" id="PTHR45635">
    <property type="entry name" value="ADP,ATP CARRIER PROTEIN 1-RELATED-RELATED"/>
    <property type="match status" value="1"/>
</dbReference>
<keyword evidence="10" id="KW-0496">Mitochondrion</keyword>
<dbReference type="GO" id="GO:1990544">
    <property type="term" value="P:mitochondrial ATP transmembrane transport"/>
    <property type="evidence" value="ECO:0007669"/>
    <property type="project" value="InterPro"/>
</dbReference>
<dbReference type="PRINTS" id="PR00927">
    <property type="entry name" value="ADPTRNSLCASE"/>
</dbReference>
<dbReference type="Pfam" id="PF10601">
    <property type="entry name" value="zf-LITAF-like"/>
    <property type="match status" value="1"/>
</dbReference>
<evidence type="ECO:0000256" key="2">
    <source>
        <dbReference type="ARBA" id="ARBA00006375"/>
    </source>
</evidence>
<comment type="subcellular location">
    <subcellularLocation>
        <location evidence="16">Membrane</location>
        <topology evidence="16">Multi-pass membrane protein</topology>
    </subcellularLocation>
    <subcellularLocation>
        <location evidence="1">Mitochondrion inner membrane</location>
        <topology evidence="1">Multi-pass membrane protein</topology>
    </subcellularLocation>
</comment>
<evidence type="ECO:0000256" key="8">
    <source>
        <dbReference type="ARBA" id="ARBA00022792"/>
    </source>
</evidence>
<feature type="repeat" description="Solcar" evidence="14">
    <location>
        <begin position="340"/>
        <end position="422"/>
    </location>
</feature>
<gene>
    <name evidence="17" type="ORF">CGI_10024161</name>
</gene>
<keyword evidence="5" id="KW-0050">Antiport</keyword>
<feature type="transmembrane region" description="Helical" evidence="16">
    <location>
        <begin position="299"/>
        <end position="317"/>
    </location>
</feature>
<keyword evidence="4 15" id="KW-0813">Transport</keyword>
<evidence type="ECO:0000256" key="13">
    <source>
        <dbReference type="ARBA" id="ARBA00045250"/>
    </source>
</evidence>
<evidence type="ECO:0000256" key="6">
    <source>
        <dbReference type="ARBA" id="ARBA00022692"/>
    </source>
</evidence>
<evidence type="ECO:0000256" key="12">
    <source>
        <dbReference type="ARBA" id="ARBA00024143"/>
    </source>
</evidence>
<dbReference type="PROSITE" id="PS50920">
    <property type="entry name" value="SOLCAR"/>
    <property type="match status" value="3"/>
</dbReference>
<dbReference type="GO" id="GO:0005743">
    <property type="term" value="C:mitochondrial inner membrane"/>
    <property type="evidence" value="ECO:0007669"/>
    <property type="project" value="UniProtKB-SubCell"/>
</dbReference>
<keyword evidence="6 14" id="KW-0812">Transmembrane</keyword>
<sequence>MKTTLDCVVTASEMNQAEPPPPSYESLGYGYGQPPPLPAGTHVVYTQQPTNTAVISFRDKPIAMTCQFCQASVTTSTTYEVGVATWIVCFVIAFIGFWCGCCFIPFCMDDAKDVVHNCPNYTPHGGRRGISVAESFAIGGVASVISVSATAPLDRIRILLQCNHEINRSGRLLEPYRGVIDCTRRIYRTEGFLSLWRGNVIACVKYLPEQAIHFALKDAVAKVMNVSKNDSPGVRFSKNLTAGALGGFSSHALLYSFDYCRTRLAADILHAGTDGKRQRQFKGIFDVYRKTLHSDGIVGLHRGFMVSCMGVVVYRGAYFGLYDTLRPMFLNYEGATLILTGFLLGFVTTIVAGIISYPLDTIRRRMMMRSCEEVKYKGWVDCVRYAYRNEGLLSLYGGVSINIMKSFASLPILIFYDGFKTLFTRYRLEND</sequence>
<evidence type="ECO:0000256" key="14">
    <source>
        <dbReference type="PROSITE-ProRule" id="PRU00282"/>
    </source>
</evidence>
<comment type="subunit">
    <text evidence="3 16">Monomer.</text>
</comment>
<proteinExistence type="inferred from homology"/>
<accession>K1QYI4</accession>
<dbReference type="PROSITE" id="PS51837">
    <property type="entry name" value="LITAF"/>
    <property type="match status" value="1"/>
</dbReference>
<dbReference type="InParanoid" id="K1QYI4"/>
<organism evidence="17">
    <name type="scientific">Magallana gigas</name>
    <name type="common">Pacific oyster</name>
    <name type="synonym">Crassostrea gigas</name>
    <dbReference type="NCBI Taxonomy" id="29159"/>
    <lineage>
        <taxon>Eukaryota</taxon>
        <taxon>Metazoa</taxon>
        <taxon>Spiralia</taxon>
        <taxon>Lophotrochozoa</taxon>
        <taxon>Mollusca</taxon>
        <taxon>Bivalvia</taxon>
        <taxon>Autobranchia</taxon>
        <taxon>Pteriomorphia</taxon>
        <taxon>Ostreida</taxon>
        <taxon>Ostreoidea</taxon>
        <taxon>Ostreidae</taxon>
        <taxon>Magallana</taxon>
    </lineage>
</organism>
<dbReference type="InterPro" id="IPR023395">
    <property type="entry name" value="MCP_dom_sf"/>
</dbReference>
<dbReference type="InterPro" id="IPR002113">
    <property type="entry name" value="ADT_euk_type"/>
</dbReference>
<evidence type="ECO:0000256" key="10">
    <source>
        <dbReference type="ARBA" id="ARBA00023128"/>
    </source>
</evidence>
<feature type="transmembrane region" description="Helical" evidence="16">
    <location>
        <begin position="83"/>
        <end position="106"/>
    </location>
</feature>
<dbReference type="InterPro" id="IPR002067">
    <property type="entry name" value="MCP"/>
</dbReference>
<feature type="transmembrane region" description="Helical" evidence="16">
    <location>
        <begin position="393"/>
        <end position="416"/>
    </location>
</feature>
<protein>
    <recommendedName>
        <fullName evidence="16">ADP/ATP translocase</fullName>
    </recommendedName>
    <alternativeName>
        <fullName evidence="16">ADP,ATP carrier protein</fullName>
    </alternativeName>
</protein>
<dbReference type="SMART" id="SM00714">
    <property type="entry name" value="LITAF"/>
    <property type="match status" value="1"/>
</dbReference>
<dbReference type="Gene3D" id="1.50.40.10">
    <property type="entry name" value="Mitochondrial carrier domain"/>
    <property type="match status" value="1"/>
</dbReference>
<comment type="catalytic activity">
    <reaction evidence="12">
        <text>ADP(in) + ATP(out) = ADP(out) + ATP(in)</text>
        <dbReference type="Rhea" id="RHEA:34999"/>
        <dbReference type="ChEBI" id="CHEBI:30616"/>
        <dbReference type="ChEBI" id="CHEBI:456216"/>
    </reaction>
    <physiologicalReaction direction="left-to-right" evidence="12">
        <dbReference type="Rhea" id="RHEA:35000"/>
    </physiologicalReaction>
</comment>
<feature type="repeat" description="Solcar" evidence="14">
    <location>
        <begin position="234"/>
        <end position="328"/>
    </location>
</feature>
<evidence type="ECO:0000256" key="11">
    <source>
        <dbReference type="ARBA" id="ARBA00023136"/>
    </source>
</evidence>
<evidence type="ECO:0000313" key="17">
    <source>
        <dbReference type="EMBL" id="EKC36234.1"/>
    </source>
</evidence>
<keyword evidence="9 16" id="KW-1133">Transmembrane helix</keyword>